<dbReference type="AlphaFoldDB" id="A0A3L6RIP1"/>
<keyword evidence="2" id="KW-1185">Reference proteome</keyword>
<dbReference type="OrthoDB" id="10469283at2759"/>
<evidence type="ECO:0000313" key="2">
    <source>
        <dbReference type="Proteomes" id="UP000275267"/>
    </source>
</evidence>
<gene>
    <name evidence="1" type="ORF">C2845_PM13G12100</name>
</gene>
<name>A0A3L6RIP1_PANMI</name>
<sequence length="62" mass="6851">MALHNFIRESDLSDELFDMCGQNEDFVPSAGEASSQPQVHGQEKTDMNAFRDSIADALMNMG</sequence>
<dbReference type="EMBL" id="PQIB02000008">
    <property type="protein sequence ID" value="RLN04397.1"/>
    <property type="molecule type" value="Genomic_DNA"/>
</dbReference>
<evidence type="ECO:0000313" key="1">
    <source>
        <dbReference type="EMBL" id="RLN04397.1"/>
    </source>
</evidence>
<protein>
    <submittedName>
        <fullName evidence="1">Uncharacterized protein</fullName>
    </submittedName>
</protein>
<reference evidence="2" key="1">
    <citation type="journal article" date="2019" name="Nat. Commun.">
        <title>The genome of broomcorn millet.</title>
        <authorList>
            <person name="Zou C."/>
            <person name="Miki D."/>
            <person name="Li D."/>
            <person name="Tang Q."/>
            <person name="Xiao L."/>
            <person name="Rajput S."/>
            <person name="Deng P."/>
            <person name="Jia W."/>
            <person name="Huang R."/>
            <person name="Zhang M."/>
            <person name="Sun Y."/>
            <person name="Hu J."/>
            <person name="Fu X."/>
            <person name="Schnable P.S."/>
            <person name="Li F."/>
            <person name="Zhang H."/>
            <person name="Feng B."/>
            <person name="Zhu X."/>
            <person name="Liu R."/>
            <person name="Schnable J.C."/>
            <person name="Zhu J.-K."/>
            <person name="Zhang H."/>
        </authorList>
    </citation>
    <scope>NUCLEOTIDE SEQUENCE [LARGE SCALE GENOMIC DNA]</scope>
</reference>
<comment type="caution">
    <text evidence="1">The sequence shown here is derived from an EMBL/GenBank/DDBJ whole genome shotgun (WGS) entry which is preliminary data.</text>
</comment>
<dbReference type="Proteomes" id="UP000275267">
    <property type="component" value="Unassembled WGS sequence"/>
</dbReference>
<accession>A0A3L6RIP1</accession>
<proteinExistence type="predicted"/>
<organism evidence="1 2">
    <name type="scientific">Panicum miliaceum</name>
    <name type="common">Proso millet</name>
    <name type="synonym">Broomcorn millet</name>
    <dbReference type="NCBI Taxonomy" id="4540"/>
    <lineage>
        <taxon>Eukaryota</taxon>
        <taxon>Viridiplantae</taxon>
        <taxon>Streptophyta</taxon>
        <taxon>Embryophyta</taxon>
        <taxon>Tracheophyta</taxon>
        <taxon>Spermatophyta</taxon>
        <taxon>Magnoliopsida</taxon>
        <taxon>Liliopsida</taxon>
        <taxon>Poales</taxon>
        <taxon>Poaceae</taxon>
        <taxon>PACMAD clade</taxon>
        <taxon>Panicoideae</taxon>
        <taxon>Panicodae</taxon>
        <taxon>Paniceae</taxon>
        <taxon>Panicinae</taxon>
        <taxon>Panicum</taxon>
        <taxon>Panicum sect. Panicum</taxon>
    </lineage>
</organism>